<evidence type="ECO:0000313" key="1">
    <source>
        <dbReference type="EMBL" id="JAQ12142.1"/>
    </source>
</evidence>
<reference evidence="1" key="1">
    <citation type="journal article" date="2016" name="Gigascience">
        <title>De novo construction of an expanded transcriptome assembly for the western tarnished plant bug, Lygus hesperus.</title>
        <authorList>
            <person name="Tassone E.E."/>
            <person name="Geib S.M."/>
            <person name="Hall B."/>
            <person name="Fabrick J.A."/>
            <person name="Brent C.S."/>
            <person name="Hull J.J."/>
        </authorList>
    </citation>
    <scope>NUCLEOTIDE SEQUENCE</scope>
</reference>
<proteinExistence type="predicted"/>
<dbReference type="AlphaFoldDB" id="A0A146LZK1"/>
<protein>
    <submittedName>
        <fullName evidence="1">Uncharacterized protein</fullName>
    </submittedName>
</protein>
<sequence>MDNAHQSPQHQYSTSRTLKCNLNLAGFKRYEAAVIDLVFHTVSCNDPCYANQKSELNHQRHNWRMSELRQMLRHKHPCHAPPVCSAADLSTSLTWSPSCQYYHTPPS</sequence>
<gene>
    <name evidence="1" type="ORF">g.96429</name>
</gene>
<dbReference type="EMBL" id="GDHC01006487">
    <property type="protein sequence ID" value="JAQ12142.1"/>
    <property type="molecule type" value="Transcribed_RNA"/>
</dbReference>
<accession>A0A146LZK1</accession>
<organism evidence="1">
    <name type="scientific">Lygus hesperus</name>
    <name type="common">Western plant bug</name>
    <dbReference type="NCBI Taxonomy" id="30085"/>
    <lineage>
        <taxon>Eukaryota</taxon>
        <taxon>Metazoa</taxon>
        <taxon>Ecdysozoa</taxon>
        <taxon>Arthropoda</taxon>
        <taxon>Hexapoda</taxon>
        <taxon>Insecta</taxon>
        <taxon>Pterygota</taxon>
        <taxon>Neoptera</taxon>
        <taxon>Paraneoptera</taxon>
        <taxon>Hemiptera</taxon>
        <taxon>Heteroptera</taxon>
        <taxon>Panheteroptera</taxon>
        <taxon>Cimicomorpha</taxon>
        <taxon>Miridae</taxon>
        <taxon>Mirini</taxon>
        <taxon>Lygus</taxon>
    </lineage>
</organism>
<name>A0A146LZK1_LYGHE</name>